<dbReference type="Pfam" id="PF00501">
    <property type="entry name" value="AMP-binding"/>
    <property type="match status" value="1"/>
</dbReference>
<dbReference type="InterPro" id="IPR029058">
    <property type="entry name" value="AB_hydrolase_fold"/>
</dbReference>
<feature type="transmembrane region" description="Helical" evidence="6">
    <location>
        <begin position="930"/>
        <end position="953"/>
    </location>
</feature>
<dbReference type="CDD" id="cd05930">
    <property type="entry name" value="A_NRPS"/>
    <property type="match status" value="1"/>
</dbReference>
<evidence type="ECO:0000256" key="3">
    <source>
        <dbReference type="ARBA" id="ARBA00022450"/>
    </source>
</evidence>
<protein>
    <submittedName>
        <fullName evidence="8">Amino acid adenylation domain-containing protein</fullName>
    </submittedName>
</protein>
<dbReference type="GO" id="GO:0043041">
    <property type="term" value="P:amino acid activation for nonribosomal peptide biosynthetic process"/>
    <property type="evidence" value="ECO:0007669"/>
    <property type="project" value="TreeGrafter"/>
</dbReference>
<feature type="region of interest" description="Disordered" evidence="5">
    <location>
        <begin position="1"/>
        <end position="26"/>
    </location>
</feature>
<dbReference type="InterPro" id="IPR020845">
    <property type="entry name" value="AMP-binding_CS"/>
</dbReference>
<dbReference type="PROSITE" id="PS00455">
    <property type="entry name" value="AMP_BINDING"/>
    <property type="match status" value="1"/>
</dbReference>
<evidence type="ECO:0000313" key="8">
    <source>
        <dbReference type="EMBL" id="NVK77804.1"/>
    </source>
</evidence>
<dbReference type="Pfam" id="PF13193">
    <property type="entry name" value="AMP-binding_C"/>
    <property type="match status" value="1"/>
</dbReference>
<dbReference type="GO" id="GO:0044550">
    <property type="term" value="P:secondary metabolite biosynthetic process"/>
    <property type="evidence" value="ECO:0007669"/>
    <property type="project" value="TreeGrafter"/>
</dbReference>
<dbReference type="InterPro" id="IPR000873">
    <property type="entry name" value="AMP-dep_synth/lig_dom"/>
</dbReference>
<keyword evidence="6" id="KW-1133">Transmembrane helix</keyword>
<dbReference type="Proteomes" id="UP000587462">
    <property type="component" value="Unassembled WGS sequence"/>
</dbReference>
<dbReference type="InterPro" id="IPR012728">
    <property type="entry name" value="Pls/PosA_C"/>
</dbReference>
<evidence type="ECO:0000256" key="5">
    <source>
        <dbReference type="SAM" id="MobiDB-lite"/>
    </source>
</evidence>
<dbReference type="Pfam" id="PF00550">
    <property type="entry name" value="PP-binding"/>
    <property type="match status" value="1"/>
</dbReference>
<dbReference type="InterPro" id="IPR011004">
    <property type="entry name" value="Trimer_LpxA-like_sf"/>
</dbReference>
<feature type="compositionally biased region" description="Polar residues" evidence="5">
    <location>
        <begin position="1"/>
        <end position="10"/>
    </location>
</feature>
<gene>
    <name evidence="8" type="ORF">HG542_09015</name>
</gene>
<dbReference type="Gene3D" id="3.40.50.1820">
    <property type="entry name" value="alpha/beta hydrolase"/>
    <property type="match status" value="1"/>
</dbReference>
<dbReference type="InterPro" id="IPR042099">
    <property type="entry name" value="ANL_N_sf"/>
</dbReference>
<sequence length="1361" mass="144337">MTEATTTTDPVGTDADPGVPSRTPGRALPDVRTLAAYFERTCDRTPDATAVLCDGSRIAYAELDRRANRIAHLLRAHGAAEGSAVGILLDRSADSYAALLGVIKSGAAYVPLDTFFPADRLEYIARDAGLCALLTSSPLRERTRNLPCTVLELDRAGAALAAAPDHRPDGSVDPASVAYVIYTSGTTGRPKGVAVSHANIVNFLRAAAPVYGVTAEDRVYQGLSLAFDFAVEEIWPAWAAGATLVAGPGEGRRAGQELADFLTRHGITVLCCVPTLLSTLETDVPSLRSLLVSGEACPPDLVRRWSRPGRRILNAYGPTEATVSATCGELLPHRPVTIGTPLPTYRIYILDDGLRTVAQGESGEICIGGPGVAIGYVNRPELTAERFVPNPVARDGAEVPRIYRTGDRGRFTATGEIEYLGRVDTQVKIRGYRIELAEIEAVLREDEAVENAVVTPLERDGAAEGLAAYVTLRHSPSTASAADEADLRERLRVRLQGRLPGYMIPSHLDVLPEFPLLAADKVDRAALPAPSSPPLARRPGPGAAPRSPLEHRLAALWRDVLGTDDVSVEDDFFCDLGGHSMSAARLMSRLRQDPQLQGLAMGDLYAHPTVRGLAAFVEASAVPAAGPSGAQDPPLQHSTARVRACGVVQLAGVYVWLLLPGLAMVVLLYRLFEAWDVPVQEPAAGGALDWLSDLPLPWFALLEAGWLAVSMFVLPLLGARLLMAGVRPGTYPLWGVTYLRFWLHTRILTLIPIALLAGSPLLAPCLRLLGARIGRHCHLSAVPLPVPLVEIGEGTSVGYGARLQPYTVADGRLRLAPVRVGSGSFVGTNSVVLAGAVIGDRASVGEQSLVPEDTAVPGGEHWAGAPAARQDARPPLLAALDADADERPWPPGVLAGYAAGALLLLLIPLLTAAAAATLVAWAAWYHGAGGGLAAVAASGPLSVFALCASALLVKRAVLPAARAGIHPERSGFGVRKWISDGMMTMSLTLTHALYSTLYLVPFLRRLGARTGRWSEVATVSFVDPDMLVVGEQSFLADVSVVGPAVFHRGRIALAPAEVGRRSFVGNGAVLPGACRLGDNSLLGVHSLAPLRPVDPETTWLGSPAIFLPHREASQAFPEKLTYAPTRGLIAARLAIEYFRVTLPTVVGALSALGILYAATETARRLPPPVLFLLAPALLLGAGLACTLVTVALKWLVVGRYRPRVEPLWSIWVRRTELVTGLYENLVVLSLVNLLVGTPWIGAVLRLFGARIGRRVWLATTYLTEFDLVEVGDDAAVGEVTSLQTHLFEDRVMKMSHVKVGAGASVGARSVVLYDARVGTGARLDALSLVMKGETLPDGTRWQGIPARPCTPAPAHLGGGPS</sequence>
<keyword evidence="6" id="KW-0812">Transmembrane</keyword>
<comment type="caution">
    <text evidence="8">The sequence shown here is derived from an EMBL/GenBank/DDBJ whole genome shotgun (WGS) entry which is preliminary data.</text>
</comment>
<evidence type="ECO:0000256" key="4">
    <source>
        <dbReference type="ARBA" id="ARBA00022553"/>
    </source>
</evidence>
<dbReference type="Gene3D" id="3.40.50.12780">
    <property type="entry name" value="N-terminal domain of ligase-like"/>
    <property type="match status" value="1"/>
</dbReference>
<feature type="transmembrane region" description="Helical" evidence="6">
    <location>
        <begin position="653"/>
        <end position="672"/>
    </location>
</feature>
<dbReference type="InterPro" id="IPR045851">
    <property type="entry name" value="AMP-bd_C_sf"/>
</dbReference>
<comment type="similarity">
    <text evidence="2">Belongs to the ATP-dependent AMP-binding enzyme family.</text>
</comment>
<reference evidence="8 9" key="1">
    <citation type="submission" date="2020-04" db="EMBL/GenBank/DDBJ databases">
        <title>Draft Genome Sequence of Streptomyces morookaense DSM 40503, an 8-azaguanine-producing strain.</title>
        <authorList>
            <person name="Qi J."/>
            <person name="Gao J.-M."/>
        </authorList>
    </citation>
    <scope>NUCLEOTIDE SEQUENCE [LARGE SCALE GENOMIC DNA]</scope>
    <source>
        <strain evidence="8 9">DSM 40503</strain>
    </source>
</reference>
<feature type="transmembrane region" description="Helical" evidence="6">
    <location>
        <begin position="985"/>
        <end position="1003"/>
    </location>
</feature>
<dbReference type="FunFam" id="3.40.50.980:FF:000001">
    <property type="entry name" value="Non-ribosomal peptide synthetase"/>
    <property type="match status" value="1"/>
</dbReference>
<feature type="region of interest" description="Disordered" evidence="5">
    <location>
        <begin position="1340"/>
        <end position="1361"/>
    </location>
</feature>
<evidence type="ECO:0000256" key="2">
    <source>
        <dbReference type="ARBA" id="ARBA00006432"/>
    </source>
</evidence>
<dbReference type="GO" id="GO:0031177">
    <property type="term" value="F:phosphopantetheine binding"/>
    <property type="evidence" value="ECO:0007669"/>
    <property type="project" value="TreeGrafter"/>
</dbReference>
<dbReference type="FunFam" id="3.40.50.12780:FF:000012">
    <property type="entry name" value="Non-ribosomal peptide synthetase"/>
    <property type="match status" value="1"/>
</dbReference>
<dbReference type="RefSeq" id="WP_171079592.1">
    <property type="nucleotide sequence ID" value="NZ_BNBU01000003.1"/>
</dbReference>
<feature type="transmembrane region" description="Helical" evidence="6">
    <location>
        <begin position="1170"/>
        <end position="1196"/>
    </location>
</feature>
<keyword evidence="4" id="KW-0597">Phosphoprotein</keyword>
<accession>A0A7Y7E6Y7</accession>
<dbReference type="SUPFAM" id="SSF56801">
    <property type="entry name" value="Acetyl-CoA synthetase-like"/>
    <property type="match status" value="1"/>
</dbReference>
<evidence type="ECO:0000259" key="7">
    <source>
        <dbReference type="PROSITE" id="PS50075"/>
    </source>
</evidence>
<dbReference type="PROSITE" id="PS50075">
    <property type="entry name" value="CARRIER"/>
    <property type="match status" value="1"/>
</dbReference>
<feature type="transmembrane region" description="Helical" evidence="6">
    <location>
        <begin position="897"/>
        <end position="924"/>
    </location>
</feature>
<dbReference type="NCBIfam" id="TIGR02353">
    <property type="entry name" value="NRPS_term_dom"/>
    <property type="match status" value="1"/>
</dbReference>
<dbReference type="InterPro" id="IPR009081">
    <property type="entry name" value="PP-bd_ACP"/>
</dbReference>
<feature type="transmembrane region" description="Helical" evidence="6">
    <location>
        <begin position="698"/>
        <end position="723"/>
    </location>
</feature>
<evidence type="ECO:0000256" key="6">
    <source>
        <dbReference type="SAM" id="Phobius"/>
    </source>
</evidence>
<feature type="transmembrane region" description="Helical" evidence="6">
    <location>
        <begin position="1137"/>
        <end position="1158"/>
    </location>
</feature>
<dbReference type="EMBL" id="JABBXF010000016">
    <property type="protein sequence ID" value="NVK77804.1"/>
    <property type="molecule type" value="Genomic_DNA"/>
</dbReference>
<feature type="region of interest" description="Disordered" evidence="5">
    <location>
        <begin position="527"/>
        <end position="547"/>
    </location>
</feature>
<dbReference type="Gene3D" id="3.30.300.30">
    <property type="match status" value="1"/>
</dbReference>
<keyword evidence="3" id="KW-0596">Phosphopantetheine</keyword>
<dbReference type="NCBIfam" id="TIGR01733">
    <property type="entry name" value="AA-adenyl-dom"/>
    <property type="match status" value="1"/>
</dbReference>
<comment type="cofactor">
    <cofactor evidence="1">
        <name>pantetheine 4'-phosphate</name>
        <dbReference type="ChEBI" id="CHEBI:47942"/>
    </cofactor>
</comment>
<evidence type="ECO:0000256" key="1">
    <source>
        <dbReference type="ARBA" id="ARBA00001957"/>
    </source>
</evidence>
<dbReference type="FunFam" id="1.10.1200.10:FF:000016">
    <property type="entry name" value="Non-ribosomal peptide synthase"/>
    <property type="match status" value="1"/>
</dbReference>
<dbReference type="InterPro" id="IPR036736">
    <property type="entry name" value="ACP-like_sf"/>
</dbReference>
<dbReference type="Gene3D" id="2.160.10.10">
    <property type="entry name" value="Hexapeptide repeat proteins"/>
    <property type="match status" value="3"/>
</dbReference>
<dbReference type="InterPro" id="IPR010071">
    <property type="entry name" value="AA_adenyl_dom"/>
</dbReference>
<feature type="transmembrane region" description="Helical" evidence="6">
    <location>
        <begin position="743"/>
        <end position="766"/>
    </location>
</feature>
<organism evidence="8 9">
    <name type="scientific">Streptomyces morookaense</name>
    <name type="common">Streptoverticillium morookaense</name>
    <dbReference type="NCBI Taxonomy" id="1970"/>
    <lineage>
        <taxon>Bacteria</taxon>
        <taxon>Bacillati</taxon>
        <taxon>Actinomycetota</taxon>
        <taxon>Actinomycetes</taxon>
        <taxon>Kitasatosporales</taxon>
        <taxon>Streptomycetaceae</taxon>
        <taxon>Streptomyces</taxon>
    </lineage>
</organism>
<dbReference type="GO" id="GO:0072330">
    <property type="term" value="P:monocarboxylic acid biosynthetic process"/>
    <property type="evidence" value="ECO:0007669"/>
    <property type="project" value="UniProtKB-ARBA"/>
</dbReference>
<evidence type="ECO:0000313" key="9">
    <source>
        <dbReference type="Proteomes" id="UP000587462"/>
    </source>
</evidence>
<dbReference type="PANTHER" id="PTHR45527">
    <property type="entry name" value="NONRIBOSOMAL PEPTIDE SYNTHETASE"/>
    <property type="match status" value="1"/>
</dbReference>
<dbReference type="SUPFAM" id="SSF51161">
    <property type="entry name" value="Trimeric LpxA-like enzymes"/>
    <property type="match status" value="3"/>
</dbReference>
<name>A0A7Y7E6Y7_STRMO</name>
<proteinExistence type="inferred from homology"/>
<keyword evidence="9" id="KW-1185">Reference proteome</keyword>
<feature type="transmembrane region" description="Helical" evidence="6">
    <location>
        <begin position="1225"/>
        <end position="1247"/>
    </location>
</feature>
<dbReference type="GO" id="GO:0005737">
    <property type="term" value="C:cytoplasm"/>
    <property type="evidence" value="ECO:0007669"/>
    <property type="project" value="TreeGrafter"/>
</dbReference>
<keyword evidence="6" id="KW-0472">Membrane</keyword>
<feature type="domain" description="Carrier" evidence="7">
    <location>
        <begin position="544"/>
        <end position="621"/>
    </location>
</feature>
<dbReference type="PANTHER" id="PTHR45527:SF1">
    <property type="entry name" value="FATTY ACID SYNTHASE"/>
    <property type="match status" value="1"/>
</dbReference>
<dbReference type="SUPFAM" id="SSF47336">
    <property type="entry name" value="ACP-like"/>
    <property type="match status" value="1"/>
</dbReference>
<dbReference type="InterPro" id="IPR025110">
    <property type="entry name" value="AMP-bd_C"/>
</dbReference>